<name>A0A5C1YNR0_9PROT</name>
<evidence type="ECO:0000313" key="2">
    <source>
        <dbReference type="EMBL" id="QEO16707.1"/>
    </source>
</evidence>
<dbReference type="AlphaFoldDB" id="A0A5C1YNR0"/>
<feature type="transmembrane region" description="Helical" evidence="1">
    <location>
        <begin position="6"/>
        <end position="33"/>
    </location>
</feature>
<evidence type="ECO:0000256" key="1">
    <source>
        <dbReference type="SAM" id="Phobius"/>
    </source>
</evidence>
<protein>
    <submittedName>
        <fullName evidence="2">Uncharacterized protein</fullName>
    </submittedName>
</protein>
<sequence>MTYEQYTWLSGCFAIASFVFLAAAAILFIIFILHPSRGQSQSQNLLWTISLLCAFIGILLGATSQCFENKKFEIEMSRKISLMLTSPRHLASLTHGVHTFTQGSTPG</sequence>
<evidence type="ECO:0000313" key="3">
    <source>
        <dbReference type="Proteomes" id="UP000324536"/>
    </source>
</evidence>
<proteinExistence type="predicted"/>
<dbReference type="RefSeq" id="WP_149278148.1">
    <property type="nucleotide sequence ID" value="NZ_CP043506.1"/>
</dbReference>
<dbReference type="EMBL" id="CP043506">
    <property type="protein sequence ID" value="QEO16707.1"/>
    <property type="molecule type" value="Genomic_DNA"/>
</dbReference>
<organism evidence="2 3">
    <name type="scientific">Acetobacter vaccinii</name>
    <dbReference type="NCBI Taxonomy" id="2592655"/>
    <lineage>
        <taxon>Bacteria</taxon>
        <taxon>Pseudomonadati</taxon>
        <taxon>Pseudomonadota</taxon>
        <taxon>Alphaproteobacteria</taxon>
        <taxon>Acetobacterales</taxon>
        <taxon>Acetobacteraceae</taxon>
        <taxon>Acetobacter</taxon>
    </lineage>
</organism>
<accession>A0A5C1YNR0</accession>
<gene>
    <name evidence="2" type="ORF">FLP30_02195</name>
</gene>
<feature type="transmembrane region" description="Helical" evidence="1">
    <location>
        <begin position="45"/>
        <end position="62"/>
    </location>
</feature>
<keyword evidence="1" id="KW-0812">Transmembrane</keyword>
<keyword evidence="1" id="KW-1133">Transmembrane helix</keyword>
<reference evidence="2 3" key="1">
    <citation type="submission" date="2019-09" db="EMBL/GenBank/DDBJ databases">
        <title>Genome sequencing of strain KACC 21233.</title>
        <authorList>
            <person name="Heo J."/>
            <person name="Kim S.-J."/>
            <person name="Kim J.-S."/>
            <person name="Hong S.-B."/>
            <person name="Kwon S.-W."/>
        </authorList>
    </citation>
    <scope>NUCLEOTIDE SEQUENCE [LARGE SCALE GENOMIC DNA]</scope>
    <source>
        <strain evidence="2 3">KACC 21233</strain>
    </source>
</reference>
<dbReference type="KEGG" id="acek:FLP30_02195"/>
<keyword evidence="3" id="KW-1185">Reference proteome</keyword>
<keyword evidence="1" id="KW-0472">Membrane</keyword>
<dbReference type="Proteomes" id="UP000324536">
    <property type="component" value="Chromosome"/>
</dbReference>